<dbReference type="OrthoDB" id="10251809at2759"/>
<proteinExistence type="predicted"/>
<dbReference type="SUPFAM" id="SSF117281">
    <property type="entry name" value="Kelch motif"/>
    <property type="match status" value="1"/>
</dbReference>
<dbReference type="Pfam" id="PF24681">
    <property type="entry name" value="Kelch_KLHDC2_KLHL20_DRC7"/>
    <property type="match status" value="1"/>
</dbReference>
<name>A0A2T2NFJ7_CORCC</name>
<dbReference type="Gene3D" id="2.120.10.80">
    <property type="entry name" value="Kelch-type beta propeller"/>
    <property type="match status" value="2"/>
</dbReference>
<dbReference type="Proteomes" id="UP000240883">
    <property type="component" value="Unassembled WGS sequence"/>
</dbReference>
<feature type="compositionally biased region" description="Polar residues" evidence="1">
    <location>
        <begin position="718"/>
        <end position="736"/>
    </location>
</feature>
<gene>
    <name evidence="3" type="ORF">BS50DRAFT_498361</name>
</gene>
<dbReference type="PANTHER" id="PTHR23244">
    <property type="entry name" value="KELCH REPEAT DOMAIN"/>
    <property type="match status" value="1"/>
</dbReference>
<feature type="compositionally biased region" description="Gly residues" evidence="1">
    <location>
        <begin position="738"/>
        <end position="747"/>
    </location>
</feature>
<dbReference type="InterPro" id="IPR015915">
    <property type="entry name" value="Kelch-typ_b-propeller"/>
</dbReference>
<organism evidence="3 4">
    <name type="scientific">Corynespora cassiicola Philippines</name>
    <dbReference type="NCBI Taxonomy" id="1448308"/>
    <lineage>
        <taxon>Eukaryota</taxon>
        <taxon>Fungi</taxon>
        <taxon>Dikarya</taxon>
        <taxon>Ascomycota</taxon>
        <taxon>Pezizomycotina</taxon>
        <taxon>Dothideomycetes</taxon>
        <taxon>Pleosporomycetidae</taxon>
        <taxon>Pleosporales</taxon>
        <taxon>Corynesporascaceae</taxon>
        <taxon>Corynespora</taxon>
    </lineage>
</organism>
<evidence type="ECO:0000313" key="3">
    <source>
        <dbReference type="EMBL" id="PSN64211.1"/>
    </source>
</evidence>
<evidence type="ECO:0000256" key="1">
    <source>
        <dbReference type="SAM" id="MobiDB-lite"/>
    </source>
</evidence>
<dbReference type="PANTHER" id="PTHR23244:SF441">
    <property type="entry name" value="KELCH REPEAT PROTEIN"/>
    <property type="match status" value="1"/>
</dbReference>
<feature type="region of interest" description="Disordered" evidence="1">
    <location>
        <begin position="603"/>
        <end position="648"/>
    </location>
</feature>
<keyword evidence="2" id="KW-0812">Transmembrane</keyword>
<feature type="region of interest" description="Disordered" evidence="1">
    <location>
        <begin position="272"/>
        <end position="298"/>
    </location>
</feature>
<reference evidence="3 4" key="1">
    <citation type="journal article" date="2018" name="Front. Microbiol.">
        <title>Genome-Wide Analysis of Corynespora cassiicola Leaf Fall Disease Putative Effectors.</title>
        <authorList>
            <person name="Lopez D."/>
            <person name="Ribeiro S."/>
            <person name="Label P."/>
            <person name="Fumanal B."/>
            <person name="Venisse J.S."/>
            <person name="Kohler A."/>
            <person name="de Oliveira R.R."/>
            <person name="Labutti K."/>
            <person name="Lipzen A."/>
            <person name="Lail K."/>
            <person name="Bauer D."/>
            <person name="Ohm R.A."/>
            <person name="Barry K.W."/>
            <person name="Spatafora J."/>
            <person name="Grigoriev I.V."/>
            <person name="Martin F.M."/>
            <person name="Pujade-Renaud V."/>
        </authorList>
    </citation>
    <scope>NUCLEOTIDE SEQUENCE [LARGE SCALE GENOMIC DNA]</scope>
    <source>
        <strain evidence="3 4">Philippines</strain>
    </source>
</reference>
<keyword evidence="2" id="KW-1133">Transmembrane helix</keyword>
<feature type="transmembrane region" description="Helical" evidence="2">
    <location>
        <begin position="656"/>
        <end position="682"/>
    </location>
</feature>
<evidence type="ECO:0000313" key="4">
    <source>
        <dbReference type="Proteomes" id="UP000240883"/>
    </source>
</evidence>
<feature type="compositionally biased region" description="Polar residues" evidence="1">
    <location>
        <begin position="626"/>
        <end position="639"/>
    </location>
</feature>
<protein>
    <submittedName>
        <fullName evidence="3">Kelch repeat protein-like protein</fullName>
    </submittedName>
</protein>
<evidence type="ECO:0000256" key="2">
    <source>
        <dbReference type="SAM" id="Phobius"/>
    </source>
</evidence>
<keyword evidence="2" id="KW-0472">Membrane</keyword>
<keyword evidence="4" id="KW-1185">Reference proteome</keyword>
<feature type="region of interest" description="Disordered" evidence="1">
    <location>
        <begin position="718"/>
        <end position="758"/>
    </location>
</feature>
<accession>A0A2T2NFJ7</accession>
<feature type="transmembrane region" description="Helical" evidence="2">
    <location>
        <begin position="106"/>
        <end position="123"/>
    </location>
</feature>
<dbReference type="STRING" id="1448308.A0A2T2NFJ7"/>
<dbReference type="AlphaFoldDB" id="A0A2T2NFJ7"/>
<sequence length="790" mass="84876">MQPIRPQPATAGISRRKSVFMEVGLVDEETIREARSPAPILASDSHTRPTRPTRAVRFRSRDDIFGGIEEEESDWESMSESDSDEYGLSATVQVQANRNINAFPKLYRIGLLAAILALMLPVIQMNPLSSMGVKGGIIPRNGIANVPESSLVKRQDMTNTDVCKRWGLQSTVVNGTLYIYGGRSTTDARQTSDTWNSDFLTLDLTKSWQISNPSLTGLTRPSGPPEISLGYLWSSHDSLFLYGGQFSDDPKQTPTANSMWEYRINDQRWIEHSDPKTSAGDNAEGDGQAVQRSTEGSGFSVSTLGRGWYFGGHLDDFTTEGWSNQVPRVYLKSLLEFTFPGHSNEAVESLTNGRTAGEGGVYRNITEGGLQEEAGFAERADGILVYIPGFSDEGILIGLTGGTNDTFTQMNVIDVYDISKSTWYKQTTSGKMPKYRVNPCAVVAAAADGSSYNVYMFGGQNLVPFKEQEQYDDMWILSVPSFTWIEVDMSTQSVPYARAGHSCHVWDGQMIVLGGYVGQELSCDSPGIYVFNMSSLEWSDQFTALTGDKALKAFNGNAADEGNPLGQQANQRGFDPKAGLEGSYGYAVPAPVQSVIGGEATGGATLTAPVQTPTEGPLRTGKPHTYTVTNPDGSIQTEIAGSGSGGSGSNGSGTNIGAIVAGTIAGVFAIVAAYFAFCAWVYRKQVKIWKQHAAMVTQRANEKSDGFTGAGTFASSAKNSMRASGEATANHSNTAYTGAGGGGGGTDPLGRRDSIGSSTDDLLAGQEPSFWGVRGVLLNPRRSLRVINRD</sequence>
<dbReference type="EMBL" id="KZ678138">
    <property type="protein sequence ID" value="PSN64211.1"/>
    <property type="molecule type" value="Genomic_DNA"/>
</dbReference>